<dbReference type="AlphaFoldDB" id="A0A9N9EPJ1"/>
<accession>A0A9N9EPJ1</accession>
<feature type="region of interest" description="Disordered" evidence="1">
    <location>
        <begin position="1"/>
        <end position="40"/>
    </location>
</feature>
<feature type="non-terminal residue" evidence="2">
    <location>
        <position position="1"/>
    </location>
</feature>
<gene>
    <name evidence="2" type="ORF">RFULGI_LOCUS9908</name>
</gene>
<keyword evidence="3" id="KW-1185">Reference proteome</keyword>
<comment type="caution">
    <text evidence="2">The sequence shown here is derived from an EMBL/GenBank/DDBJ whole genome shotgun (WGS) entry which is preliminary data.</text>
</comment>
<feature type="non-terminal residue" evidence="2">
    <location>
        <position position="95"/>
    </location>
</feature>
<organism evidence="2 3">
    <name type="scientific">Racocetra fulgida</name>
    <dbReference type="NCBI Taxonomy" id="60492"/>
    <lineage>
        <taxon>Eukaryota</taxon>
        <taxon>Fungi</taxon>
        <taxon>Fungi incertae sedis</taxon>
        <taxon>Mucoromycota</taxon>
        <taxon>Glomeromycotina</taxon>
        <taxon>Glomeromycetes</taxon>
        <taxon>Diversisporales</taxon>
        <taxon>Gigasporaceae</taxon>
        <taxon>Racocetra</taxon>
    </lineage>
</organism>
<evidence type="ECO:0000313" key="3">
    <source>
        <dbReference type="Proteomes" id="UP000789396"/>
    </source>
</evidence>
<proteinExistence type="predicted"/>
<evidence type="ECO:0000313" key="2">
    <source>
        <dbReference type="EMBL" id="CAG8688873.1"/>
    </source>
</evidence>
<reference evidence="2" key="1">
    <citation type="submission" date="2021-06" db="EMBL/GenBank/DDBJ databases">
        <authorList>
            <person name="Kallberg Y."/>
            <person name="Tangrot J."/>
            <person name="Rosling A."/>
        </authorList>
    </citation>
    <scope>NUCLEOTIDE SEQUENCE</scope>
    <source>
        <strain evidence="2">IN212</strain>
    </source>
</reference>
<dbReference type="EMBL" id="CAJVPZ010018575">
    <property type="protein sequence ID" value="CAG8688873.1"/>
    <property type="molecule type" value="Genomic_DNA"/>
</dbReference>
<name>A0A9N9EPJ1_9GLOM</name>
<evidence type="ECO:0000256" key="1">
    <source>
        <dbReference type="SAM" id="MobiDB-lite"/>
    </source>
</evidence>
<sequence>ITPPPPRLTIIIPPQTNNYNAPRANQRIHSSNRQPKESQFINLDDPYYDPEDDDFLESDPFYYVSKEYAQYCIDNDDHSRLSRRDRRDALNILDQ</sequence>
<feature type="compositionally biased region" description="Polar residues" evidence="1">
    <location>
        <begin position="27"/>
        <end position="40"/>
    </location>
</feature>
<dbReference type="Proteomes" id="UP000789396">
    <property type="component" value="Unassembled WGS sequence"/>
</dbReference>
<protein>
    <submittedName>
        <fullName evidence="2">13372_t:CDS:1</fullName>
    </submittedName>
</protein>